<dbReference type="InterPro" id="IPR041131">
    <property type="entry name" value="MuF_C"/>
</dbReference>
<feature type="domain" description="Phage MuF C-terminal" evidence="1">
    <location>
        <begin position="96"/>
        <end position="193"/>
    </location>
</feature>
<gene>
    <name evidence="2" type="ordered locus">Spico_1134</name>
</gene>
<reference evidence="2 3" key="2">
    <citation type="journal article" date="2012" name="Stand. Genomic Sci.">
        <title>Complete genome sequence of the termite hindgut bacterium Spirochaeta coccoides type strain (SPN1(T)), reclassification in the genus Sphaerochaeta as Sphaerochaeta coccoides comb. nov. and emendations of the family Spirochaetaceae and the genus Sphaerochaeta.</title>
        <authorList>
            <person name="Abt B."/>
            <person name="Han C."/>
            <person name="Scheuner C."/>
            <person name="Lu M."/>
            <person name="Lapidus A."/>
            <person name="Nolan M."/>
            <person name="Lucas S."/>
            <person name="Hammon N."/>
            <person name="Deshpande S."/>
            <person name="Cheng J.F."/>
            <person name="Tapia R."/>
            <person name="Goodwin L.A."/>
            <person name="Pitluck S."/>
            <person name="Liolios K."/>
            <person name="Pagani I."/>
            <person name="Ivanova N."/>
            <person name="Mavromatis K."/>
            <person name="Mikhailova N."/>
            <person name="Huntemann M."/>
            <person name="Pati A."/>
            <person name="Chen A."/>
            <person name="Palaniappan K."/>
            <person name="Land M."/>
            <person name="Hauser L."/>
            <person name="Brambilla E.M."/>
            <person name="Rohde M."/>
            <person name="Spring S."/>
            <person name="Gronow S."/>
            <person name="Goker M."/>
            <person name="Woyke T."/>
            <person name="Bristow J."/>
            <person name="Eisen J.A."/>
            <person name="Markowitz V."/>
            <person name="Hugenholtz P."/>
            <person name="Kyrpides N.C."/>
            <person name="Klenk H.P."/>
            <person name="Detter J.C."/>
        </authorList>
    </citation>
    <scope>NUCLEOTIDE SEQUENCE [LARGE SCALE GENOMIC DNA]</scope>
    <source>
        <strain evidence="3">ATCC BAA-1237 / DSM 17374 / SPN1</strain>
    </source>
</reference>
<reference evidence="3" key="1">
    <citation type="submission" date="2011-04" db="EMBL/GenBank/DDBJ databases">
        <title>The complete genome of Spirochaeta coccoides DSM 17374.</title>
        <authorList>
            <person name="Lucas S."/>
            <person name="Copeland A."/>
            <person name="Lapidus A."/>
            <person name="Bruce D."/>
            <person name="Goodwin L."/>
            <person name="Pitluck S."/>
            <person name="Peters L."/>
            <person name="Kyrpides N."/>
            <person name="Mavromatis K."/>
            <person name="Pagani I."/>
            <person name="Ivanova N."/>
            <person name="Ovchinnikova G."/>
            <person name="Lu M."/>
            <person name="Detter J.C."/>
            <person name="Tapia R."/>
            <person name="Han C."/>
            <person name="Land M."/>
            <person name="Hauser L."/>
            <person name="Markowitz V."/>
            <person name="Cheng J.-F."/>
            <person name="Hugenholtz P."/>
            <person name="Woyke T."/>
            <person name="Wu D."/>
            <person name="Spring S."/>
            <person name="Schroeder M."/>
            <person name="Brambilla E."/>
            <person name="Klenk H.-P."/>
            <person name="Eisen J.A."/>
        </authorList>
    </citation>
    <scope>NUCLEOTIDE SEQUENCE [LARGE SCALE GENOMIC DNA]</scope>
    <source>
        <strain evidence="3">ATCC BAA-1237 / DSM 17374 / SPN1</strain>
    </source>
</reference>
<evidence type="ECO:0000313" key="3">
    <source>
        <dbReference type="Proteomes" id="UP000007939"/>
    </source>
</evidence>
<keyword evidence="3" id="KW-1185">Reference proteome</keyword>
<dbReference type="AlphaFoldDB" id="F4GL14"/>
<dbReference type="Proteomes" id="UP000007939">
    <property type="component" value="Chromosome"/>
</dbReference>
<evidence type="ECO:0000313" key="2">
    <source>
        <dbReference type="EMBL" id="AEC02354.1"/>
    </source>
</evidence>
<dbReference type="RefSeq" id="WP_013739749.1">
    <property type="nucleotide sequence ID" value="NC_015436.1"/>
</dbReference>
<sequence length="196" mass="22562">MSKLIVKRRIRYEEIRLFRPNDIDQSRYQESLKRRIAAYEYVTNHPGKMVPRQTIPVCDVPFVLTELGVPHGKIILRGQTVAKILGFEDEANFSTNLHEVPIDVLEDLPNQLCDPIAIIHSASRPDDSLVVLTEHRIDDKPIVGILLIDTVKKDNESVHIITSVYDHETTSKGFKKIEIFEEWANKGLYIYVKTRT</sequence>
<evidence type="ECO:0000259" key="1">
    <source>
        <dbReference type="Pfam" id="PF18819"/>
    </source>
</evidence>
<dbReference type="HOGENOM" id="CLU_1389427_0_0_12"/>
<dbReference type="Pfam" id="PF18819">
    <property type="entry name" value="MuF_C"/>
    <property type="match status" value="1"/>
</dbReference>
<protein>
    <recommendedName>
        <fullName evidence="1">Phage MuF C-terminal domain-containing protein</fullName>
    </recommendedName>
</protein>
<accession>F4GL14</accession>
<name>F4GL14_PARC1</name>
<dbReference type="KEGG" id="scc:Spico_1134"/>
<dbReference type="EMBL" id="CP002659">
    <property type="protein sequence ID" value="AEC02354.1"/>
    <property type="molecule type" value="Genomic_DNA"/>
</dbReference>
<organism evidence="2 3">
    <name type="scientific">Parasphaerochaeta coccoides (strain ATCC BAA-1237 / DSM 17374 / SPN1)</name>
    <name type="common">Sphaerochaeta coccoides</name>
    <dbReference type="NCBI Taxonomy" id="760011"/>
    <lineage>
        <taxon>Bacteria</taxon>
        <taxon>Pseudomonadati</taxon>
        <taxon>Spirochaetota</taxon>
        <taxon>Spirochaetia</taxon>
        <taxon>Spirochaetales</taxon>
        <taxon>Sphaerochaetaceae</taxon>
        <taxon>Parasphaerochaeta</taxon>
    </lineage>
</organism>
<proteinExistence type="predicted"/>